<evidence type="ECO:0000256" key="3">
    <source>
        <dbReference type="ARBA" id="ARBA00022692"/>
    </source>
</evidence>
<dbReference type="InterPro" id="IPR018303">
    <property type="entry name" value="ATPase_P-typ_P_site"/>
</dbReference>
<dbReference type="GO" id="GO:0005886">
    <property type="term" value="C:plasma membrane"/>
    <property type="evidence" value="ECO:0007669"/>
    <property type="project" value="UniProtKB-SubCell"/>
</dbReference>
<dbReference type="InterPro" id="IPR023299">
    <property type="entry name" value="ATPase_P-typ_cyto_dom_N"/>
</dbReference>
<reference evidence="7" key="1">
    <citation type="submission" date="2020-02" db="EMBL/GenBank/DDBJ databases">
        <authorList>
            <person name="Meier V. D."/>
        </authorList>
    </citation>
    <scope>NUCLEOTIDE SEQUENCE</scope>
    <source>
        <strain evidence="7">AVDCRST_MAG17</strain>
    </source>
</reference>
<dbReference type="Gene3D" id="3.40.1110.10">
    <property type="entry name" value="Calcium-transporting ATPase, cytoplasmic domain N"/>
    <property type="match status" value="1"/>
</dbReference>
<evidence type="ECO:0000256" key="5">
    <source>
        <dbReference type="ARBA" id="ARBA00023136"/>
    </source>
</evidence>
<dbReference type="EC" id="3.6.3.4" evidence="7"/>
<dbReference type="InterPro" id="IPR001757">
    <property type="entry name" value="P_typ_ATPase"/>
</dbReference>
<dbReference type="GO" id="GO:0019829">
    <property type="term" value="F:ATPase-coupled monoatomic cation transmembrane transporter activity"/>
    <property type="evidence" value="ECO:0007669"/>
    <property type="project" value="InterPro"/>
</dbReference>
<keyword evidence="4" id="KW-1133">Transmembrane helix</keyword>
<sequence>MMTGIRVSVPTAVLAALTSAARQGILIRSGRALEQLAGVDAVVFDKTGTLTRGQPTIVAVEALEDEMPPEEVLALAATVEQRLTHPVAEAVVRYARERGVSPGRRRGWRYAIGLGVRATVEGKTVLVGSDRLLKQEGIGLHGLPQPADGGGSRIYVATDGRVCGAMTYLDPPRPESEQVVAALSSSFGAEVHLLTGDQSRTALAVADSLGIDRENTHAELFPEDKAAVVRGLRAAGKTVAFVGDGVNDLPALAYADISVSFGGATDVARETADVVLMDDDLRGLPHAITAGRHALRLIHQNIGIVAGTNLAALGLAVAGSLGPVAAAVIHNGSTILAGANGLRPLAEPVLARGDGVRGVDRQDGP</sequence>
<dbReference type="PRINTS" id="PR00120">
    <property type="entry name" value="HATPASE"/>
</dbReference>
<dbReference type="Pfam" id="PF00702">
    <property type="entry name" value="Hydrolase"/>
    <property type="match status" value="1"/>
</dbReference>
<keyword evidence="6" id="KW-0067">ATP-binding</keyword>
<keyword evidence="6" id="KW-0479">Metal-binding</keyword>
<gene>
    <name evidence="7" type="ORF">AVDCRST_MAG17-1185</name>
</gene>
<dbReference type="EC" id="3.6.3.3" evidence="7"/>
<comment type="similarity">
    <text evidence="2 6">Belongs to the cation transport ATPase (P-type) (TC 3.A.3) family. Type IB subfamily.</text>
</comment>
<keyword evidence="5" id="KW-0472">Membrane</keyword>
<dbReference type="SUPFAM" id="SSF56784">
    <property type="entry name" value="HAD-like"/>
    <property type="match status" value="1"/>
</dbReference>
<dbReference type="Gene3D" id="3.40.50.1000">
    <property type="entry name" value="HAD superfamily/HAD-like"/>
    <property type="match status" value="1"/>
</dbReference>
<dbReference type="PROSITE" id="PS00154">
    <property type="entry name" value="ATPASE_E1_E2"/>
    <property type="match status" value="1"/>
</dbReference>
<dbReference type="InterPro" id="IPR023214">
    <property type="entry name" value="HAD_sf"/>
</dbReference>
<keyword evidence="6" id="KW-0547">Nucleotide-binding</keyword>
<accession>A0A6J4SFY5</accession>
<dbReference type="InterPro" id="IPR051014">
    <property type="entry name" value="Cation_Transport_ATPase_IB"/>
</dbReference>
<comment type="subcellular location">
    <subcellularLocation>
        <location evidence="6">Cell membrane</location>
    </subcellularLocation>
    <subcellularLocation>
        <location evidence="1">Endomembrane system</location>
        <topology evidence="1">Multi-pass membrane protein</topology>
    </subcellularLocation>
</comment>
<organism evidence="7">
    <name type="scientific">uncultured Solirubrobacterales bacterium</name>
    <dbReference type="NCBI Taxonomy" id="768556"/>
    <lineage>
        <taxon>Bacteria</taxon>
        <taxon>Bacillati</taxon>
        <taxon>Actinomycetota</taxon>
        <taxon>Thermoleophilia</taxon>
        <taxon>Solirubrobacterales</taxon>
        <taxon>environmental samples</taxon>
    </lineage>
</organism>
<dbReference type="PANTHER" id="PTHR48085:SF5">
    <property type="entry name" value="CADMIUM_ZINC-TRANSPORTING ATPASE HMA4-RELATED"/>
    <property type="match status" value="1"/>
</dbReference>
<evidence type="ECO:0000313" key="7">
    <source>
        <dbReference type="EMBL" id="CAA9497988.1"/>
    </source>
</evidence>
<keyword evidence="7" id="KW-0378">Hydrolase</keyword>
<dbReference type="GO" id="GO:0016887">
    <property type="term" value="F:ATP hydrolysis activity"/>
    <property type="evidence" value="ECO:0007669"/>
    <property type="project" value="InterPro"/>
</dbReference>
<dbReference type="InterPro" id="IPR036412">
    <property type="entry name" value="HAD-like_sf"/>
</dbReference>
<dbReference type="AlphaFoldDB" id="A0A6J4SFY5"/>
<dbReference type="NCBIfam" id="TIGR01494">
    <property type="entry name" value="ATPase_P-type"/>
    <property type="match status" value="1"/>
</dbReference>
<proteinExistence type="inferred from homology"/>
<protein>
    <submittedName>
        <fullName evidence="7">Lead, cadmium, zinc and mercury transporting ATPase Copper-translocating P-type ATPase</fullName>
        <ecNumber evidence="7">3.6.3.3</ecNumber>
        <ecNumber evidence="7">3.6.3.4</ecNumber>
        <ecNumber evidence="7">3.6.3.5</ecNumber>
    </submittedName>
</protein>
<dbReference type="InterPro" id="IPR027256">
    <property type="entry name" value="P-typ_ATPase_IB"/>
</dbReference>
<evidence type="ECO:0000256" key="1">
    <source>
        <dbReference type="ARBA" id="ARBA00004127"/>
    </source>
</evidence>
<dbReference type="EC" id="3.6.3.5" evidence="7"/>
<dbReference type="PANTHER" id="PTHR48085">
    <property type="entry name" value="CADMIUM/ZINC-TRANSPORTING ATPASE HMA2-RELATED"/>
    <property type="match status" value="1"/>
</dbReference>
<keyword evidence="3" id="KW-0812">Transmembrane</keyword>
<dbReference type="EMBL" id="CADCVV010000082">
    <property type="protein sequence ID" value="CAA9497988.1"/>
    <property type="molecule type" value="Genomic_DNA"/>
</dbReference>
<keyword evidence="6" id="KW-1003">Cell membrane</keyword>
<name>A0A6J4SFY5_9ACTN</name>
<dbReference type="GO" id="GO:0012505">
    <property type="term" value="C:endomembrane system"/>
    <property type="evidence" value="ECO:0007669"/>
    <property type="project" value="UniProtKB-SubCell"/>
</dbReference>
<evidence type="ECO:0000256" key="4">
    <source>
        <dbReference type="ARBA" id="ARBA00022989"/>
    </source>
</evidence>
<evidence type="ECO:0000256" key="6">
    <source>
        <dbReference type="RuleBase" id="RU362081"/>
    </source>
</evidence>
<evidence type="ECO:0000256" key="2">
    <source>
        <dbReference type="ARBA" id="ARBA00006024"/>
    </source>
</evidence>
<dbReference type="GO" id="GO:0005524">
    <property type="term" value="F:ATP binding"/>
    <property type="evidence" value="ECO:0007669"/>
    <property type="project" value="UniProtKB-UniRule"/>
</dbReference>
<dbReference type="NCBIfam" id="TIGR01525">
    <property type="entry name" value="ATPase-IB_hvy"/>
    <property type="match status" value="1"/>
</dbReference>
<dbReference type="GO" id="GO:0046872">
    <property type="term" value="F:metal ion binding"/>
    <property type="evidence" value="ECO:0007669"/>
    <property type="project" value="UniProtKB-KW"/>
</dbReference>
<dbReference type="PRINTS" id="PR00119">
    <property type="entry name" value="CATATPASE"/>
</dbReference>